<organism evidence="6 7">
    <name type="scientific">Natrarchaeobaculum sulfurireducens</name>
    <dbReference type="NCBI Taxonomy" id="2044521"/>
    <lineage>
        <taxon>Archaea</taxon>
        <taxon>Methanobacteriati</taxon>
        <taxon>Methanobacteriota</taxon>
        <taxon>Stenosarchaea group</taxon>
        <taxon>Halobacteria</taxon>
        <taxon>Halobacteriales</taxon>
        <taxon>Natrialbaceae</taxon>
        <taxon>Natrarchaeobaculum</taxon>
    </lineage>
</organism>
<evidence type="ECO:0000256" key="3">
    <source>
        <dbReference type="ARBA" id="ARBA00022723"/>
    </source>
</evidence>
<name>A0A346PEI8_9EURY</name>
<evidence type="ECO:0000256" key="4">
    <source>
        <dbReference type="ARBA" id="ARBA00022837"/>
    </source>
</evidence>
<dbReference type="RefSeq" id="WP_117364058.1">
    <property type="nucleotide sequence ID" value="NZ_CP024047.1"/>
</dbReference>
<keyword evidence="4" id="KW-0106">Calcium</keyword>
<keyword evidence="2" id="KW-0819">tRNA processing</keyword>
<evidence type="ECO:0000313" key="7">
    <source>
        <dbReference type="Proteomes" id="UP000258707"/>
    </source>
</evidence>
<dbReference type="InterPro" id="IPR023572">
    <property type="entry name" value="Archease_dom"/>
</dbReference>
<dbReference type="GO" id="GO:0008033">
    <property type="term" value="P:tRNA processing"/>
    <property type="evidence" value="ECO:0007669"/>
    <property type="project" value="UniProtKB-KW"/>
</dbReference>
<dbReference type="PANTHER" id="PTHR12682">
    <property type="entry name" value="ARCHEASE"/>
    <property type="match status" value="1"/>
</dbReference>
<evidence type="ECO:0000259" key="5">
    <source>
        <dbReference type="Pfam" id="PF01951"/>
    </source>
</evidence>
<dbReference type="Pfam" id="PF01951">
    <property type="entry name" value="Archease"/>
    <property type="match status" value="1"/>
</dbReference>
<evidence type="ECO:0000256" key="2">
    <source>
        <dbReference type="ARBA" id="ARBA00022694"/>
    </source>
</evidence>
<dbReference type="GeneID" id="37638397"/>
<protein>
    <submittedName>
        <fullName evidence="6">SHS2 domain protein implicated in nucleic acid metabolism</fullName>
    </submittedName>
</protein>
<dbReference type="EMBL" id="CP024047">
    <property type="protein sequence ID" value="AXR77933.1"/>
    <property type="molecule type" value="Genomic_DNA"/>
</dbReference>
<comment type="similarity">
    <text evidence="1">Belongs to the archease family.</text>
</comment>
<dbReference type="PANTHER" id="PTHR12682:SF11">
    <property type="entry name" value="PROTEIN ARCHEASE"/>
    <property type="match status" value="1"/>
</dbReference>
<feature type="domain" description="Archease" evidence="5">
    <location>
        <begin position="3"/>
        <end position="148"/>
    </location>
</feature>
<dbReference type="InterPro" id="IPR036820">
    <property type="entry name" value="Archease_dom_sf"/>
</dbReference>
<evidence type="ECO:0000256" key="1">
    <source>
        <dbReference type="ARBA" id="ARBA00007963"/>
    </source>
</evidence>
<dbReference type="AlphaFoldDB" id="A0A346PEI8"/>
<sequence length="148" mass="16189">MEYELREHTADIAVAASGDSLEAVFGAAADGFAAASCESVPTETGERFSVSVTAESREALLFDYLDELVYLRDVRGELPVDHRVETIDEPADRPNASDDDPAAWSLEATARGVPLTEVAAREIKAVTYSEMRLERVDDGWEAYVVFDV</sequence>
<dbReference type="GO" id="GO:0046872">
    <property type="term" value="F:metal ion binding"/>
    <property type="evidence" value="ECO:0007669"/>
    <property type="project" value="UniProtKB-KW"/>
</dbReference>
<gene>
    <name evidence="6" type="ORF">AArc1_1600</name>
</gene>
<dbReference type="KEGG" id="nan:AArc1_1600"/>
<dbReference type="SUPFAM" id="SSF69819">
    <property type="entry name" value="MTH1598-like"/>
    <property type="match status" value="1"/>
</dbReference>
<reference evidence="7" key="1">
    <citation type="submission" date="2017-10" db="EMBL/GenBank/DDBJ databases">
        <title>Phenotypic and genomic properties of facultatively anaerobic sulfur-reducing natronoarchaea from hypersaline soda lakes.</title>
        <authorList>
            <person name="Sorokin D.Y."/>
            <person name="Kublanov I.V."/>
            <person name="Roman P."/>
            <person name="Sinninghe Damste J.S."/>
            <person name="Golyshin P.N."/>
            <person name="Rojo D."/>
            <person name="Ciordia S."/>
            <person name="Mena Md.C."/>
            <person name="Ferrer M."/>
            <person name="Messina E."/>
            <person name="Smedile F."/>
            <person name="La Spada G."/>
            <person name="La Cono V."/>
            <person name="Yakimov M.M."/>
        </authorList>
    </citation>
    <scope>NUCLEOTIDE SEQUENCE [LARGE SCALE GENOMIC DNA]</scope>
    <source>
        <strain evidence="7">AArc1</strain>
    </source>
</reference>
<proteinExistence type="inferred from homology"/>
<dbReference type="Gene3D" id="3.55.10.10">
    <property type="entry name" value="Archease domain"/>
    <property type="match status" value="1"/>
</dbReference>
<keyword evidence="3" id="KW-0479">Metal-binding</keyword>
<evidence type="ECO:0000313" key="6">
    <source>
        <dbReference type="EMBL" id="AXR77933.1"/>
    </source>
</evidence>
<dbReference type="InterPro" id="IPR002804">
    <property type="entry name" value="Archease"/>
</dbReference>
<accession>A0A346PEI8</accession>
<dbReference type="Proteomes" id="UP000258707">
    <property type="component" value="Chromosome"/>
</dbReference>